<dbReference type="InParanoid" id="A0A152A0J0"/>
<dbReference type="Gene3D" id="3.40.50.1820">
    <property type="entry name" value="alpha/beta hydrolase"/>
    <property type="match status" value="1"/>
</dbReference>
<dbReference type="GO" id="GO:0005634">
    <property type="term" value="C:nucleus"/>
    <property type="evidence" value="ECO:0007669"/>
    <property type="project" value="TreeGrafter"/>
</dbReference>
<reference evidence="4 5" key="1">
    <citation type="submission" date="2015-12" db="EMBL/GenBank/DDBJ databases">
        <title>Dictyostelia acquired genes for synthesis and detection of signals that induce cell-type specialization by lateral gene transfer from prokaryotes.</title>
        <authorList>
            <person name="Gloeckner G."/>
            <person name="Schaap P."/>
        </authorList>
    </citation>
    <scope>NUCLEOTIDE SEQUENCE [LARGE SCALE GENOMIC DNA]</scope>
    <source>
        <strain evidence="4 5">TK</strain>
    </source>
</reference>
<name>A0A152A0J0_TIELA</name>
<comment type="caution">
    <text evidence="4">The sequence shown here is derived from an EMBL/GenBank/DDBJ whole genome shotgun (WGS) entry which is preliminary data.</text>
</comment>
<keyword evidence="5" id="KW-1185">Reference proteome</keyword>
<dbReference type="STRING" id="361077.A0A152A0J0"/>
<evidence type="ECO:0000313" key="5">
    <source>
        <dbReference type="Proteomes" id="UP000076078"/>
    </source>
</evidence>
<dbReference type="InterPro" id="IPR029058">
    <property type="entry name" value="AB_hydrolase_fold"/>
</dbReference>
<dbReference type="InterPro" id="IPR005645">
    <property type="entry name" value="FSH-like_dom"/>
</dbReference>
<dbReference type="GO" id="GO:0005737">
    <property type="term" value="C:cytoplasm"/>
    <property type="evidence" value="ECO:0007669"/>
    <property type="project" value="TreeGrafter"/>
</dbReference>
<dbReference type="GO" id="GO:0016787">
    <property type="term" value="F:hydrolase activity"/>
    <property type="evidence" value="ECO:0007669"/>
    <property type="project" value="UniProtKB-KW"/>
</dbReference>
<accession>A0A152A0J0</accession>
<gene>
    <name evidence="4" type="ORF">DLAC_03701</name>
</gene>
<protein>
    <submittedName>
        <fullName evidence="4">DUF341 family protein</fullName>
    </submittedName>
</protein>
<dbReference type="AlphaFoldDB" id="A0A152A0J0"/>
<dbReference type="Proteomes" id="UP000076078">
    <property type="component" value="Unassembled WGS sequence"/>
</dbReference>
<dbReference type="Pfam" id="PF03959">
    <property type="entry name" value="FSH1"/>
    <property type="match status" value="1"/>
</dbReference>
<feature type="region of interest" description="Disordered" evidence="2">
    <location>
        <begin position="184"/>
        <end position="206"/>
    </location>
</feature>
<evidence type="ECO:0000259" key="3">
    <source>
        <dbReference type="Pfam" id="PF03959"/>
    </source>
</evidence>
<dbReference type="EMBL" id="LODT01000020">
    <property type="protein sequence ID" value="KYQ99757.1"/>
    <property type="molecule type" value="Genomic_DNA"/>
</dbReference>
<proteinExistence type="predicted"/>
<feature type="compositionally biased region" description="Low complexity" evidence="2">
    <location>
        <begin position="184"/>
        <end position="205"/>
    </location>
</feature>
<dbReference type="OMA" id="EEPRGWW"/>
<organism evidence="4 5">
    <name type="scientific">Tieghemostelium lacteum</name>
    <name type="common">Slime mold</name>
    <name type="synonym">Dictyostelium lacteum</name>
    <dbReference type="NCBI Taxonomy" id="361077"/>
    <lineage>
        <taxon>Eukaryota</taxon>
        <taxon>Amoebozoa</taxon>
        <taxon>Evosea</taxon>
        <taxon>Eumycetozoa</taxon>
        <taxon>Dictyostelia</taxon>
        <taxon>Dictyosteliales</taxon>
        <taxon>Raperosteliaceae</taxon>
        <taxon>Tieghemostelium</taxon>
    </lineage>
</organism>
<feature type="domain" description="Serine hydrolase" evidence="3">
    <location>
        <begin position="20"/>
        <end position="258"/>
    </location>
</feature>
<dbReference type="PANTHER" id="PTHR48070:SF6">
    <property type="entry name" value="ESTERASE OVCA2"/>
    <property type="match status" value="1"/>
</dbReference>
<sequence length="274" mass="30699">MEVNGSNNSSPTMESLETKKKLRILCLHGYKQNGTIFKSKTAVLRKSMKDIAEFIYIDAPHIVDEKNGTSSWWRASKDGKEYRGWEVTLDYLREVFITQGPIDGVLGFSQGAVLCSLLCSISSLNSDPTLENNMYHNCFSFRFGLLFSGFQSRASIHQSLYPCSEHNNGSHNITSHNLNGSNDCLDNSSNSNSPQQSSSPKQSYPLNKIQTPSLHCWGKSDELILASNCESLSSHFSNPQIYEHSYGHLVPTSKADIQTYRNFLTTFIQDCSLE</sequence>
<dbReference type="InterPro" id="IPR050593">
    <property type="entry name" value="LovG"/>
</dbReference>
<dbReference type="SUPFAM" id="SSF53474">
    <property type="entry name" value="alpha/beta-Hydrolases"/>
    <property type="match status" value="1"/>
</dbReference>
<dbReference type="PANTHER" id="PTHR48070">
    <property type="entry name" value="ESTERASE OVCA2"/>
    <property type="match status" value="1"/>
</dbReference>
<keyword evidence="1" id="KW-0378">Hydrolase</keyword>
<evidence type="ECO:0000256" key="1">
    <source>
        <dbReference type="ARBA" id="ARBA00022801"/>
    </source>
</evidence>
<dbReference type="FunCoup" id="A0A152A0J0">
    <property type="interactions" value="36"/>
</dbReference>
<evidence type="ECO:0000256" key="2">
    <source>
        <dbReference type="SAM" id="MobiDB-lite"/>
    </source>
</evidence>
<evidence type="ECO:0000313" key="4">
    <source>
        <dbReference type="EMBL" id="KYQ99757.1"/>
    </source>
</evidence>
<dbReference type="OrthoDB" id="414698at2759"/>